<dbReference type="InterPro" id="IPR036291">
    <property type="entry name" value="NAD(P)-bd_dom_sf"/>
</dbReference>
<dbReference type="Pfam" id="PF13241">
    <property type="entry name" value="NAD_binding_7"/>
    <property type="match status" value="1"/>
</dbReference>
<evidence type="ECO:0000256" key="4">
    <source>
        <dbReference type="ARBA" id="ARBA00023027"/>
    </source>
</evidence>
<dbReference type="STRING" id="1121451.DESAM_22288"/>
<comment type="pathway">
    <text evidence="1">Porphyrin-containing compound metabolism; siroheme biosynthesis; sirohydrochlorin from precorrin-2: step 1/1.</text>
</comment>
<gene>
    <name evidence="8" type="ORF">DESAM_22288</name>
</gene>
<name>L0RED9_9BACT</name>
<keyword evidence="3 8" id="KW-0560">Oxidoreductase</keyword>
<evidence type="ECO:0000313" key="8">
    <source>
        <dbReference type="EMBL" id="CCO24555.1"/>
    </source>
</evidence>
<dbReference type="InterPro" id="IPR042518">
    <property type="entry name" value="SirC_C"/>
</dbReference>
<dbReference type="AlphaFoldDB" id="L0RED9"/>
<dbReference type="Gene3D" id="3.40.50.720">
    <property type="entry name" value="NAD(P)-binding Rossmann-like Domain"/>
    <property type="match status" value="1"/>
</dbReference>
<dbReference type="Proteomes" id="UP000010808">
    <property type="component" value="Chromosome"/>
</dbReference>
<dbReference type="PANTHER" id="PTHR35330:SF1">
    <property type="entry name" value="SIROHEME BIOSYNTHESIS PROTEIN MET8"/>
    <property type="match status" value="1"/>
</dbReference>
<dbReference type="RefSeq" id="WP_015337155.1">
    <property type="nucleotide sequence ID" value="NC_020055.1"/>
</dbReference>
<dbReference type="GO" id="GO:0043115">
    <property type="term" value="F:precorrin-2 dehydrogenase activity"/>
    <property type="evidence" value="ECO:0007669"/>
    <property type="project" value="UniProtKB-EC"/>
</dbReference>
<keyword evidence="9" id="KW-1185">Reference proteome</keyword>
<evidence type="ECO:0000256" key="6">
    <source>
        <dbReference type="ARBA" id="ARBA00047561"/>
    </source>
</evidence>
<proteinExistence type="predicted"/>
<dbReference type="NCBIfam" id="TIGR01470">
    <property type="entry name" value="cysG_Nterm"/>
    <property type="match status" value="1"/>
</dbReference>
<dbReference type="eggNOG" id="COG1648">
    <property type="taxonomic scope" value="Bacteria"/>
</dbReference>
<dbReference type="InterPro" id="IPR006367">
    <property type="entry name" value="Sirohaem_synthase_N"/>
</dbReference>
<dbReference type="PANTHER" id="PTHR35330">
    <property type="entry name" value="SIROHEME BIOSYNTHESIS PROTEIN MET8"/>
    <property type="match status" value="1"/>
</dbReference>
<dbReference type="GO" id="GO:0004325">
    <property type="term" value="F:ferrochelatase activity"/>
    <property type="evidence" value="ECO:0007669"/>
    <property type="project" value="InterPro"/>
</dbReference>
<dbReference type="OrthoDB" id="9815856at2"/>
<dbReference type="GO" id="GO:0019354">
    <property type="term" value="P:siroheme biosynthetic process"/>
    <property type="evidence" value="ECO:0007669"/>
    <property type="project" value="UniProtKB-UniPathway"/>
</dbReference>
<evidence type="ECO:0000313" key="9">
    <source>
        <dbReference type="Proteomes" id="UP000010808"/>
    </source>
</evidence>
<reference evidence="8 9" key="1">
    <citation type="submission" date="2012-10" db="EMBL/GenBank/DDBJ databases">
        <authorList>
            <person name="Genoscope - CEA"/>
        </authorList>
    </citation>
    <scope>NUCLEOTIDE SEQUENCE [LARGE SCALE GENOMIC DNA]</scope>
    <source>
        <strain evidence="9">AM13 / DSM 14728</strain>
    </source>
</reference>
<protein>
    <recommendedName>
        <fullName evidence="2">precorrin-2 dehydrogenase</fullName>
        <ecNumber evidence="2">1.3.1.76</ecNumber>
    </recommendedName>
</protein>
<dbReference type="KEGG" id="dhy:DESAM_22288"/>
<dbReference type="SUPFAM" id="SSF75615">
    <property type="entry name" value="Siroheme synthase middle domains-like"/>
    <property type="match status" value="1"/>
</dbReference>
<dbReference type="InterPro" id="IPR028281">
    <property type="entry name" value="Sirohaem_synthase_central"/>
</dbReference>
<dbReference type="HOGENOM" id="CLU_011276_8_1_7"/>
<evidence type="ECO:0000256" key="5">
    <source>
        <dbReference type="ARBA" id="ARBA00023244"/>
    </source>
</evidence>
<keyword evidence="4" id="KW-0520">NAD</keyword>
<dbReference type="UniPathway" id="UPA00262">
    <property type="reaction ID" value="UER00222"/>
</dbReference>
<evidence type="ECO:0000256" key="1">
    <source>
        <dbReference type="ARBA" id="ARBA00005010"/>
    </source>
</evidence>
<sequence>MTYYPIFLKVKNRKCLLVGAGAVGVRKLKSLLECDPANVTVLDTAEPSAEMHEICRDKRVDFEKRPFFPDDLDDKFMALACTSNTAVNRQIADLCEKNNILCNIADFPDGSNFIVPSVIRQGDLTLAVSTGGSSPAFTKKVRRELQNVFGPHYASFITLMGRIRPMVLDLGKETSQNTALFRQLVASPILDELEAGNLDRVTEILTQNLPDELVPRIPELTDDLI</sequence>
<evidence type="ECO:0000256" key="3">
    <source>
        <dbReference type="ARBA" id="ARBA00023002"/>
    </source>
</evidence>
<keyword evidence="5" id="KW-0627">Porphyrin biosynthesis</keyword>
<dbReference type="Gene3D" id="1.10.8.610">
    <property type="entry name" value="SirC, precorrin-2 dehydrogenase, C-terminal helical domain-like"/>
    <property type="match status" value="1"/>
</dbReference>
<evidence type="ECO:0000256" key="2">
    <source>
        <dbReference type="ARBA" id="ARBA00012400"/>
    </source>
</evidence>
<organism evidence="8 9">
    <name type="scientific">Maridesulfovibrio hydrothermalis AM13 = DSM 14728</name>
    <dbReference type="NCBI Taxonomy" id="1121451"/>
    <lineage>
        <taxon>Bacteria</taxon>
        <taxon>Pseudomonadati</taxon>
        <taxon>Thermodesulfobacteriota</taxon>
        <taxon>Desulfovibrionia</taxon>
        <taxon>Desulfovibrionales</taxon>
        <taxon>Desulfovibrionaceae</taxon>
        <taxon>Maridesulfovibrio</taxon>
    </lineage>
</organism>
<dbReference type="PATRIC" id="fig|1121451.3.peg.2508"/>
<accession>L0RED9</accession>
<dbReference type="Pfam" id="PF14824">
    <property type="entry name" value="Sirohm_synth_M"/>
    <property type="match status" value="1"/>
</dbReference>
<dbReference type="SUPFAM" id="SSF51735">
    <property type="entry name" value="NAD(P)-binding Rossmann-fold domains"/>
    <property type="match status" value="1"/>
</dbReference>
<dbReference type="EC" id="1.3.1.76" evidence="2"/>
<dbReference type="EMBL" id="FO203522">
    <property type="protein sequence ID" value="CCO24555.1"/>
    <property type="molecule type" value="Genomic_DNA"/>
</dbReference>
<evidence type="ECO:0000259" key="7">
    <source>
        <dbReference type="Pfam" id="PF14824"/>
    </source>
</evidence>
<comment type="catalytic activity">
    <reaction evidence="6">
        <text>precorrin-2 + NAD(+) = sirohydrochlorin + NADH + 2 H(+)</text>
        <dbReference type="Rhea" id="RHEA:15613"/>
        <dbReference type="ChEBI" id="CHEBI:15378"/>
        <dbReference type="ChEBI" id="CHEBI:57540"/>
        <dbReference type="ChEBI" id="CHEBI:57945"/>
        <dbReference type="ChEBI" id="CHEBI:58351"/>
        <dbReference type="ChEBI" id="CHEBI:58827"/>
        <dbReference type="EC" id="1.3.1.76"/>
    </reaction>
</comment>
<dbReference type="InterPro" id="IPR028161">
    <property type="entry name" value="Met8-like"/>
</dbReference>
<feature type="domain" description="Siroheme synthase central" evidence="7">
    <location>
        <begin position="121"/>
        <end position="146"/>
    </location>
</feature>